<protein>
    <recommendedName>
        <fullName evidence="6">CBS domain protein</fullName>
    </recommendedName>
</protein>
<dbReference type="SMART" id="SM00116">
    <property type="entry name" value="CBS"/>
    <property type="match status" value="2"/>
</dbReference>
<dbReference type="Pfam" id="PF00571">
    <property type="entry name" value="CBS"/>
    <property type="match status" value="2"/>
</dbReference>
<proteinExistence type="predicted"/>
<evidence type="ECO:0000259" key="3">
    <source>
        <dbReference type="PROSITE" id="PS50914"/>
    </source>
</evidence>
<gene>
    <name evidence="5" type="ORF">AVDCRST_MAG16-1065</name>
</gene>
<evidence type="ECO:0000259" key="4">
    <source>
        <dbReference type="PROSITE" id="PS51371"/>
    </source>
</evidence>
<evidence type="ECO:0000256" key="1">
    <source>
        <dbReference type="ARBA" id="ARBA00023122"/>
    </source>
</evidence>
<dbReference type="InterPro" id="IPR046342">
    <property type="entry name" value="CBS_dom_sf"/>
</dbReference>
<dbReference type="InterPro" id="IPR000644">
    <property type="entry name" value="CBS_dom"/>
</dbReference>
<evidence type="ECO:0000256" key="2">
    <source>
        <dbReference type="PROSITE-ProRule" id="PRU00703"/>
    </source>
</evidence>
<keyword evidence="1 2" id="KW-0129">CBS domain</keyword>
<dbReference type="InterPro" id="IPR017080">
    <property type="entry name" value="UCP036990_CBS_BON"/>
</dbReference>
<feature type="domain" description="CBS" evidence="4">
    <location>
        <begin position="90"/>
        <end position="145"/>
    </location>
</feature>
<dbReference type="InterPro" id="IPR051257">
    <property type="entry name" value="Diverse_CBS-Domain"/>
</dbReference>
<feature type="domain" description="CBS" evidence="4">
    <location>
        <begin position="8"/>
        <end position="67"/>
    </location>
</feature>
<accession>A0A6J4LA33</accession>
<dbReference type="PANTHER" id="PTHR43080:SF29">
    <property type="entry name" value="OS02G0818000 PROTEIN"/>
    <property type="match status" value="1"/>
</dbReference>
<dbReference type="CDD" id="cd04586">
    <property type="entry name" value="CBS_pair_BON_assoc"/>
    <property type="match status" value="1"/>
</dbReference>
<dbReference type="PIRSF" id="PIRSF036990">
    <property type="entry name" value="UCP036990_CBS_BON"/>
    <property type="match status" value="1"/>
</dbReference>
<dbReference type="AlphaFoldDB" id="A0A6J4LA33"/>
<dbReference type="PROSITE" id="PS50914">
    <property type="entry name" value="BON"/>
    <property type="match status" value="1"/>
</dbReference>
<sequence>MRTVGEAMTRQVLTVHPDAPFKQIVEVLVGQGIDALPVVDERGELLGVVSGSDLTCHEESSPSFGQLLTSGRTALTHARKARGRTARELMSAPARTTSPDTGVCEALSAMGRNHVGRLCVTDGGRLVGILTRSDLLRVFTRSDESLEPDVVRAVSDAVGRAGRGMTVTVAEGIAYLRGSVERASTAVLAGSAARGVPGIVDVQDDVVADIDDVTVVPGYVGA</sequence>
<dbReference type="PROSITE" id="PS51371">
    <property type="entry name" value="CBS"/>
    <property type="match status" value="2"/>
</dbReference>
<dbReference type="Pfam" id="PF04972">
    <property type="entry name" value="BON"/>
    <property type="match status" value="1"/>
</dbReference>
<evidence type="ECO:0008006" key="6">
    <source>
        <dbReference type="Google" id="ProtNLM"/>
    </source>
</evidence>
<dbReference type="SUPFAM" id="SSF54631">
    <property type="entry name" value="CBS-domain pair"/>
    <property type="match status" value="1"/>
</dbReference>
<reference evidence="5" key="1">
    <citation type="submission" date="2020-02" db="EMBL/GenBank/DDBJ databases">
        <authorList>
            <person name="Meier V. D."/>
        </authorList>
    </citation>
    <scope>NUCLEOTIDE SEQUENCE</scope>
    <source>
        <strain evidence="5">AVDCRST_MAG16</strain>
    </source>
</reference>
<feature type="domain" description="BON" evidence="3">
    <location>
        <begin position="142"/>
        <end position="217"/>
    </location>
</feature>
<dbReference type="Gene3D" id="3.10.580.10">
    <property type="entry name" value="CBS-domain"/>
    <property type="match status" value="1"/>
</dbReference>
<name>A0A6J4LA33_9ACTN</name>
<dbReference type="PANTHER" id="PTHR43080">
    <property type="entry name" value="CBS DOMAIN-CONTAINING PROTEIN CBSX3, MITOCHONDRIAL"/>
    <property type="match status" value="1"/>
</dbReference>
<dbReference type="EMBL" id="CADCUE010000086">
    <property type="protein sequence ID" value="CAA9326270.1"/>
    <property type="molecule type" value="Genomic_DNA"/>
</dbReference>
<dbReference type="InterPro" id="IPR007055">
    <property type="entry name" value="BON_dom"/>
</dbReference>
<evidence type="ECO:0000313" key="5">
    <source>
        <dbReference type="EMBL" id="CAA9326270.1"/>
    </source>
</evidence>
<organism evidence="5">
    <name type="scientific">uncultured Frankineae bacterium</name>
    <dbReference type="NCBI Taxonomy" id="437475"/>
    <lineage>
        <taxon>Bacteria</taxon>
        <taxon>Bacillati</taxon>
        <taxon>Actinomycetota</taxon>
        <taxon>Actinomycetes</taxon>
        <taxon>Frankiales</taxon>
        <taxon>environmental samples</taxon>
    </lineage>
</organism>